<dbReference type="EMBL" id="VDEP01000308">
    <property type="protein sequence ID" value="KAA1106940.1"/>
    <property type="molecule type" value="Genomic_DNA"/>
</dbReference>
<sequence>MNPKKSVNLKLNRAQLGTWTFTLLEFLRPRGTKTFTLLEFLRSQGAKTFTLPPIRNTRSNQAVAASTAFEAHHWLT</sequence>
<dbReference type="AlphaFoldDB" id="A0A5B0Q148"/>
<proteinExistence type="predicted"/>
<comment type="caution">
    <text evidence="1">The sequence shown here is derived from an EMBL/GenBank/DDBJ whole genome shotgun (WGS) entry which is preliminary data.</text>
</comment>
<gene>
    <name evidence="1" type="ORF">PGTUg99_013408</name>
</gene>
<protein>
    <submittedName>
        <fullName evidence="1">Uncharacterized protein</fullName>
    </submittedName>
</protein>
<evidence type="ECO:0000313" key="2">
    <source>
        <dbReference type="Proteomes" id="UP000325313"/>
    </source>
</evidence>
<reference evidence="1 2" key="1">
    <citation type="submission" date="2019-05" db="EMBL/GenBank/DDBJ databases">
        <title>Emergence of the Ug99 lineage of the wheat stem rust pathogen through somatic hybridization.</title>
        <authorList>
            <person name="Li F."/>
            <person name="Upadhyaya N.M."/>
            <person name="Sperschneider J."/>
            <person name="Matny O."/>
            <person name="Nguyen-Phuc H."/>
            <person name="Mago R."/>
            <person name="Raley C."/>
            <person name="Miller M.E."/>
            <person name="Silverstein K.A.T."/>
            <person name="Henningsen E."/>
            <person name="Hirsch C.D."/>
            <person name="Visser B."/>
            <person name="Pretorius Z.A."/>
            <person name="Steffenson B.J."/>
            <person name="Schwessinger B."/>
            <person name="Dodds P.N."/>
            <person name="Figueroa M."/>
        </authorList>
    </citation>
    <scope>NUCLEOTIDE SEQUENCE [LARGE SCALE GENOMIC DNA]</scope>
    <source>
        <strain evidence="1 2">Ug99</strain>
    </source>
</reference>
<name>A0A5B0Q148_PUCGR</name>
<organism evidence="1 2">
    <name type="scientific">Puccinia graminis f. sp. tritici</name>
    <dbReference type="NCBI Taxonomy" id="56615"/>
    <lineage>
        <taxon>Eukaryota</taxon>
        <taxon>Fungi</taxon>
        <taxon>Dikarya</taxon>
        <taxon>Basidiomycota</taxon>
        <taxon>Pucciniomycotina</taxon>
        <taxon>Pucciniomycetes</taxon>
        <taxon>Pucciniales</taxon>
        <taxon>Pucciniaceae</taxon>
        <taxon>Puccinia</taxon>
    </lineage>
</organism>
<dbReference type="Proteomes" id="UP000325313">
    <property type="component" value="Unassembled WGS sequence"/>
</dbReference>
<evidence type="ECO:0000313" key="1">
    <source>
        <dbReference type="EMBL" id="KAA1106940.1"/>
    </source>
</evidence>
<accession>A0A5B0Q148</accession>